<feature type="compositionally biased region" description="Polar residues" evidence="1">
    <location>
        <begin position="140"/>
        <end position="160"/>
    </location>
</feature>
<dbReference type="InterPro" id="IPR003034">
    <property type="entry name" value="SAP_dom"/>
</dbReference>
<proteinExistence type="predicted"/>
<dbReference type="InterPro" id="IPR036397">
    <property type="entry name" value="RNaseH_sf"/>
</dbReference>
<protein>
    <recommendedName>
        <fullName evidence="2">SAP domain-containing protein</fullName>
    </recommendedName>
</protein>
<dbReference type="OrthoDB" id="5552842at2759"/>
<dbReference type="Gene3D" id="3.30.420.10">
    <property type="entry name" value="Ribonuclease H-like superfamily/Ribonuclease H"/>
    <property type="match status" value="1"/>
</dbReference>
<dbReference type="GO" id="GO:0004520">
    <property type="term" value="F:DNA endonuclease activity"/>
    <property type="evidence" value="ECO:0007669"/>
    <property type="project" value="TreeGrafter"/>
</dbReference>
<dbReference type="CDD" id="cd16963">
    <property type="entry name" value="CCE1"/>
    <property type="match status" value="1"/>
</dbReference>
<evidence type="ECO:0000259" key="2">
    <source>
        <dbReference type="PROSITE" id="PS50800"/>
    </source>
</evidence>
<dbReference type="PANTHER" id="PTHR28072">
    <property type="entry name" value="CRUCIFORM CUTTING ENDONUCLEASE 1, MITOCHONDRIAL-RELATED"/>
    <property type="match status" value="1"/>
</dbReference>
<dbReference type="PANTHER" id="PTHR28072:SF1">
    <property type="entry name" value="CRUCIFORM CUTTING ENDONUCLEASE 1, MITOCHONDRIAL-RELATED"/>
    <property type="match status" value="1"/>
</dbReference>
<name>A0A8J8VVM6_9EURO</name>
<reference evidence="3" key="1">
    <citation type="journal article" date="2020" name="Front. Microbiol.">
        <title>Gene regulatory networks of Penicillium echinulatum 2HH and Penicillium oxalicum 114-2 inferred by a computational biology approach.</title>
        <authorList>
            <person name="Lenz A.R."/>
            <person name="Galan-Vasquez E."/>
            <person name="Balbinot E."/>
            <person name="De Abreu F.P."/>
            <person name="De Oliveira N.S."/>
            <person name="Da Rosa L.O."/>
            <person name="De Avila E Silva S."/>
            <person name="Camassola M."/>
            <person name="Dillon A.J.P."/>
            <person name="Perez-Rueda E."/>
        </authorList>
    </citation>
    <scope>NUCLEOTIDE SEQUENCE</scope>
    <source>
        <strain evidence="3">S1M29</strain>
    </source>
</reference>
<organism evidence="3 4">
    <name type="scientific">Penicillium ucsense</name>
    <dbReference type="NCBI Taxonomy" id="2839758"/>
    <lineage>
        <taxon>Eukaryota</taxon>
        <taxon>Fungi</taxon>
        <taxon>Dikarya</taxon>
        <taxon>Ascomycota</taxon>
        <taxon>Pezizomycotina</taxon>
        <taxon>Eurotiomycetes</taxon>
        <taxon>Eurotiomycetidae</taxon>
        <taxon>Eurotiales</taxon>
        <taxon>Aspergillaceae</taxon>
        <taxon>Penicillium</taxon>
    </lineage>
</organism>
<dbReference type="SUPFAM" id="SSF53098">
    <property type="entry name" value="Ribonuclease H-like"/>
    <property type="match status" value="1"/>
</dbReference>
<dbReference type="InterPro" id="IPR012337">
    <property type="entry name" value="RNaseH-like_sf"/>
</dbReference>
<dbReference type="Proteomes" id="UP000631181">
    <property type="component" value="Unassembled WGS sequence"/>
</dbReference>
<sequence>MRPTLILHASRVPAPPTLFPWLTGLKVVQLQRVARATGIQSSGTKSELTQRIESTLSDHSRVLALENESSRPDKSLLSIDMGIQNLAFAHFHVPRVREQNDQMGRHGMRPVLTAWRRMKVSDIGSLDLEGKEKRRVPHGSGTSTLSEEMTQALSEGSANPSLSSSTSTSAASLKESFDPQDYAESAYALVTKILSAYRPTHILIERQRFRSGGGSAVQEWTLRVGVFEGMLYAVLNALRRERGIELSDLQVQGIEPKRVVRYWEDHAVSEEREARSTQKDKGKEKEKEAAMSIPVQGRVTAREVKKAKIDLVGRWIAESRQTMDFACVHGASEGQHMNLHAAGDSKLCLAAGRSSMLRTAEAYLYKWRGGNTKESRKKKVSSSLEISRDIGKLDDLADCLLQGMTWLEWQSMRGRLVRDGIEALGRTKT</sequence>
<keyword evidence="4" id="KW-1185">Reference proteome</keyword>
<dbReference type="InterPro" id="IPR015242">
    <property type="entry name" value="Ydc2_cat"/>
</dbReference>
<dbReference type="GO" id="GO:0000402">
    <property type="term" value="F:crossed form four-way junction DNA binding"/>
    <property type="evidence" value="ECO:0007669"/>
    <property type="project" value="TreeGrafter"/>
</dbReference>
<feature type="region of interest" description="Disordered" evidence="1">
    <location>
        <begin position="270"/>
        <end position="291"/>
    </location>
</feature>
<feature type="compositionally biased region" description="Basic and acidic residues" evidence="1">
    <location>
        <begin position="270"/>
        <end position="289"/>
    </location>
</feature>
<dbReference type="GO" id="GO:0005739">
    <property type="term" value="C:mitochondrion"/>
    <property type="evidence" value="ECO:0007669"/>
    <property type="project" value="TreeGrafter"/>
</dbReference>
<dbReference type="GO" id="GO:0000403">
    <property type="term" value="F:Y-form DNA binding"/>
    <property type="evidence" value="ECO:0007669"/>
    <property type="project" value="TreeGrafter"/>
</dbReference>
<dbReference type="GO" id="GO:0070336">
    <property type="term" value="F:flap-structured DNA binding"/>
    <property type="evidence" value="ECO:0007669"/>
    <property type="project" value="TreeGrafter"/>
</dbReference>
<evidence type="ECO:0000256" key="1">
    <source>
        <dbReference type="SAM" id="MobiDB-lite"/>
    </source>
</evidence>
<comment type="caution">
    <text evidence="3">The sequence shown here is derived from an EMBL/GenBank/DDBJ whole genome shotgun (WGS) entry which is preliminary data.</text>
</comment>
<dbReference type="InterPro" id="IPR039197">
    <property type="entry name" value="Mrs1/Cce1"/>
</dbReference>
<evidence type="ECO:0000313" key="3">
    <source>
        <dbReference type="EMBL" id="KAF7712101.1"/>
    </source>
</evidence>
<feature type="domain" description="SAP" evidence="2">
    <location>
        <begin position="22"/>
        <end position="56"/>
    </location>
</feature>
<dbReference type="PROSITE" id="PS50800">
    <property type="entry name" value="SAP"/>
    <property type="match status" value="1"/>
</dbReference>
<dbReference type="Pfam" id="PF09159">
    <property type="entry name" value="Ydc2-catalyt"/>
    <property type="match status" value="1"/>
</dbReference>
<feature type="region of interest" description="Disordered" evidence="1">
    <location>
        <begin position="128"/>
        <end position="167"/>
    </location>
</feature>
<evidence type="ECO:0000313" key="4">
    <source>
        <dbReference type="Proteomes" id="UP000631181"/>
    </source>
</evidence>
<dbReference type="Pfam" id="PF18953">
    <property type="entry name" value="SAP_new25"/>
    <property type="match status" value="1"/>
</dbReference>
<dbReference type="AlphaFoldDB" id="A0A8J8VVM6"/>
<gene>
    <name evidence="3" type="ORF">PECM_003985</name>
</gene>
<accession>A0A8J8VVM6</accession>
<dbReference type="EMBL" id="WIWV01000241">
    <property type="protein sequence ID" value="KAF7712101.1"/>
    <property type="molecule type" value="Genomic_DNA"/>
</dbReference>